<dbReference type="InterPro" id="IPR040445">
    <property type="entry name" value="Kir_TM"/>
</dbReference>
<dbReference type="Gene3D" id="1.10.287.70">
    <property type="match status" value="1"/>
</dbReference>
<dbReference type="FunFam" id="2.60.40.1400:FF:000006">
    <property type="entry name" value="G protein-activated inward rectifier potassium channel 1"/>
    <property type="match status" value="1"/>
</dbReference>
<evidence type="ECO:0000256" key="7">
    <source>
        <dbReference type="ARBA" id="ARBA00022882"/>
    </source>
</evidence>
<evidence type="ECO:0000259" key="19">
    <source>
        <dbReference type="Pfam" id="PF01007"/>
    </source>
</evidence>
<dbReference type="AlphaFoldDB" id="A0A7L2VVV2"/>
<comment type="catalytic activity">
    <reaction evidence="15">
        <text>K(+)(in) = K(+)(out)</text>
        <dbReference type="Rhea" id="RHEA:29463"/>
        <dbReference type="ChEBI" id="CHEBI:29103"/>
    </reaction>
</comment>
<evidence type="ECO:0000313" key="21">
    <source>
        <dbReference type="EMBL" id="NXS62273.1"/>
    </source>
</evidence>
<dbReference type="Pfam" id="PF17655">
    <property type="entry name" value="IRK_C"/>
    <property type="match status" value="1"/>
</dbReference>
<dbReference type="PRINTS" id="PR01320">
    <property type="entry name" value="KIRCHANNEL"/>
</dbReference>
<keyword evidence="11 18" id="KW-0472">Membrane</keyword>
<comment type="similarity">
    <text evidence="2">Belongs to the inward rectifier-type potassium channel (TC 1.A.2.1) family. KCNJ3 subfamily.</text>
</comment>
<dbReference type="InterPro" id="IPR016449">
    <property type="entry name" value="K_chnl_inward-rec_Kir"/>
</dbReference>
<dbReference type="GO" id="GO:0005886">
    <property type="term" value="C:plasma membrane"/>
    <property type="evidence" value="ECO:0007669"/>
    <property type="project" value="TreeGrafter"/>
</dbReference>
<feature type="transmembrane region" description="Helical" evidence="18">
    <location>
        <begin position="140"/>
        <end position="163"/>
    </location>
</feature>
<dbReference type="Proteomes" id="UP000520535">
    <property type="component" value="Unassembled WGS sequence"/>
</dbReference>
<keyword evidence="9 18" id="KW-1133">Transmembrane helix</keyword>
<dbReference type="SUPFAM" id="SSF81296">
    <property type="entry name" value="E set domains"/>
    <property type="match status" value="1"/>
</dbReference>
<evidence type="ECO:0000256" key="12">
    <source>
        <dbReference type="ARBA" id="ARBA00023303"/>
    </source>
</evidence>
<dbReference type="EMBL" id="VYZX01028827">
    <property type="protein sequence ID" value="NXS62273.1"/>
    <property type="molecule type" value="Genomic_DNA"/>
</dbReference>
<evidence type="ECO:0000256" key="16">
    <source>
        <dbReference type="RuleBase" id="RU003822"/>
    </source>
</evidence>
<keyword evidence="10 16" id="KW-0406">Ion transport</keyword>
<keyword evidence="12 16" id="KW-0407">Ion channel</keyword>
<evidence type="ECO:0000256" key="18">
    <source>
        <dbReference type="SAM" id="Phobius"/>
    </source>
</evidence>
<dbReference type="GO" id="GO:0034765">
    <property type="term" value="P:regulation of monoatomic ion transmembrane transport"/>
    <property type="evidence" value="ECO:0007669"/>
    <property type="project" value="TreeGrafter"/>
</dbReference>
<name>A0A7L2VVV2_9AVES</name>
<dbReference type="Pfam" id="PF01007">
    <property type="entry name" value="IRK"/>
    <property type="match status" value="1"/>
</dbReference>
<dbReference type="PRINTS" id="PR01327">
    <property type="entry name" value="KIR31CHANNEL"/>
</dbReference>
<feature type="transmembrane region" description="Helical" evidence="18">
    <location>
        <begin position="65"/>
        <end position="86"/>
    </location>
</feature>
<evidence type="ECO:0000256" key="11">
    <source>
        <dbReference type="ARBA" id="ARBA00023136"/>
    </source>
</evidence>
<dbReference type="Gene3D" id="2.60.40.1400">
    <property type="entry name" value="G protein-activated inward rectifier potassium channel 1"/>
    <property type="match status" value="1"/>
</dbReference>
<evidence type="ECO:0000256" key="8">
    <source>
        <dbReference type="ARBA" id="ARBA00022958"/>
    </source>
</evidence>
<evidence type="ECO:0000256" key="5">
    <source>
        <dbReference type="ARBA" id="ARBA00022538"/>
    </source>
</evidence>
<comment type="subcellular location">
    <subcellularLocation>
        <location evidence="1 16">Membrane</location>
        <topology evidence="1 16">Multi-pass membrane protein</topology>
    </subcellularLocation>
</comment>
<evidence type="ECO:0000256" key="15">
    <source>
        <dbReference type="ARBA" id="ARBA00034430"/>
    </source>
</evidence>
<sequence length="481" mass="54324">MSALRRKLGDEYQVVSTSASGGGRQRFVDKNGRCNVQHGNLGGETSRYLSDLFTTLVDLKWRWNLFIFILTYTVAWLFMASMWWVIAYMRGDLNKAHDDSYTPCVANVYNFPSAFLFFIETEATIGYGYRYITDKCPEGIILFLFQSILGSIVDAFLIGCMFIKMSQPKKRAETLMFSEHAAISMRDGKLTLMFRVGNLRNSHMVSAQIRCKLLKSRQTPEGEFLPLDQLELDVGFSTGADQLFLVSPLTICHVIDSKSPFYDLSQRSMQTEQFEIVVILEGIVETTGMTCQARTSYTEDEVLWGHRFFPVISLEEGFFKVDYSQFHATFEVPTPPYSVKEQEEMLLMSSPLIAPAVSNSKERNNSVECLDGLDEVGTKLPSKLQKITGREDFPKKLLRMSSTTSEKAYSMGDLPMKLQRISSVPGNSEEKLVSKTTKMMSDPISQSVADLPPKLQKLSGGGRMEGNLPPKLRKMNSDRFT</sequence>
<dbReference type="GO" id="GO:0015467">
    <property type="term" value="F:G-protein activated inward rectifier potassium channel activity"/>
    <property type="evidence" value="ECO:0007669"/>
    <property type="project" value="InterPro"/>
</dbReference>
<dbReference type="SUPFAM" id="SSF81324">
    <property type="entry name" value="Voltage-gated potassium channels"/>
    <property type="match status" value="1"/>
</dbReference>
<keyword evidence="6 16" id="KW-0812">Transmembrane</keyword>
<dbReference type="PANTHER" id="PTHR11767:SF16">
    <property type="entry name" value="G PROTEIN-ACTIVATED INWARD RECTIFIER POTASSIUM CHANNEL 1"/>
    <property type="match status" value="1"/>
</dbReference>
<organism evidence="21 22">
    <name type="scientific">Brachypteracias leptosomus</name>
    <name type="common">short-legged ground-roller</name>
    <dbReference type="NCBI Taxonomy" id="135165"/>
    <lineage>
        <taxon>Eukaryota</taxon>
        <taxon>Metazoa</taxon>
        <taxon>Chordata</taxon>
        <taxon>Craniata</taxon>
        <taxon>Vertebrata</taxon>
        <taxon>Euteleostomi</taxon>
        <taxon>Archelosauria</taxon>
        <taxon>Archosauria</taxon>
        <taxon>Dinosauria</taxon>
        <taxon>Saurischia</taxon>
        <taxon>Theropoda</taxon>
        <taxon>Coelurosauria</taxon>
        <taxon>Aves</taxon>
        <taxon>Neognathae</taxon>
        <taxon>Neoaves</taxon>
        <taxon>Telluraves</taxon>
        <taxon>Coraciimorphae</taxon>
        <taxon>Coraciiformes</taxon>
        <taxon>Brachypteraciidae</taxon>
        <taxon>Brachypteracias</taxon>
    </lineage>
</organism>
<evidence type="ECO:0000313" key="22">
    <source>
        <dbReference type="Proteomes" id="UP000520535"/>
    </source>
</evidence>
<reference evidence="21 22" key="1">
    <citation type="submission" date="2019-09" db="EMBL/GenBank/DDBJ databases">
        <title>Bird 10,000 Genomes (B10K) Project - Family phase.</title>
        <authorList>
            <person name="Zhang G."/>
        </authorList>
    </citation>
    <scope>NUCLEOTIDE SEQUENCE [LARGE SCALE GENOMIC DNA]</scope>
    <source>
        <strain evidence="21">B10K-DU-012-52</strain>
    </source>
</reference>
<evidence type="ECO:0000256" key="14">
    <source>
        <dbReference type="ARBA" id="ARBA00032145"/>
    </source>
</evidence>
<evidence type="ECO:0000256" key="3">
    <source>
        <dbReference type="ARBA" id="ARBA00015495"/>
    </source>
</evidence>
<keyword evidence="7 16" id="KW-0851">Voltage-gated channel</keyword>
<evidence type="ECO:0000256" key="4">
    <source>
        <dbReference type="ARBA" id="ARBA00022448"/>
    </source>
</evidence>
<evidence type="ECO:0000259" key="20">
    <source>
        <dbReference type="Pfam" id="PF17655"/>
    </source>
</evidence>
<dbReference type="InterPro" id="IPR003274">
    <property type="entry name" value="K_chnl_inward-rec_Kir3.1"/>
</dbReference>
<dbReference type="InterPro" id="IPR041647">
    <property type="entry name" value="IRK_C"/>
</dbReference>
<keyword evidence="4 16" id="KW-0813">Transport</keyword>
<protein>
    <recommendedName>
        <fullName evidence="3">G protein-activated inward rectifier potassium channel 1</fullName>
    </recommendedName>
    <alternativeName>
        <fullName evidence="14">Inward rectifier K(+) channel Kir3.1</fullName>
    </alternativeName>
    <alternativeName>
        <fullName evidence="13">Potassium channel, inwardly rectifying subfamily J member 3</fullName>
    </alternativeName>
</protein>
<accession>A0A7L2VVV2</accession>
<dbReference type="OrthoDB" id="273257at2759"/>
<evidence type="ECO:0000256" key="17">
    <source>
        <dbReference type="SAM" id="MobiDB-lite"/>
    </source>
</evidence>
<dbReference type="FunFam" id="1.10.287.70:FF:000019">
    <property type="entry name" value="G protein-activated inward rectifier potassium channel 1"/>
    <property type="match status" value="1"/>
</dbReference>
<keyword evidence="5 16" id="KW-0633">Potassium transport</keyword>
<evidence type="ECO:0000256" key="10">
    <source>
        <dbReference type="ARBA" id="ARBA00023065"/>
    </source>
</evidence>
<feature type="domain" description="Potassium channel inwardly rectifying transmembrane" evidence="19">
    <location>
        <begin position="28"/>
        <end position="168"/>
    </location>
</feature>
<dbReference type="PANTHER" id="PTHR11767">
    <property type="entry name" value="INWARD RECTIFIER POTASSIUM CHANNEL"/>
    <property type="match status" value="1"/>
</dbReference>
<evidence type="ECO:0000256" key="13">
    <source>
        <dbReference type="ARBA" id="ARBA00031390"/>
    </source>
</evidence>
<dbReference type="InterPro" id="IPR014756">
    <property type="entry name" value="Ig_E-set"/>
</dbReference>
<feature type="non-terminal residue" evidence="21">
    <location>
        <position position="1"/>
    </location>
</feature>
<feature type="domain" description="Inward rectifier potassium channel C-terminal" evidence="20">
    <location>
        <begin position="175"/>
        <end position="345"/>
    </location>
</feature>
<keyword evidence="8 16" id="KW-0630">Potassium</keyword>
<gene>
    <name evidence="21" type="primary">Kcnj3</name>
    <name evidence="21" type="ORF">BRALEP_R13088</name>
</gene>
<proteinExistence type="inferred from homology"/>
<evidence type="ECO:0000256" key="1">
    <source>
        <dbReference type="ARBA" id="ARBA00004141"/>
    </source>
</evidence>
<feature type="region of interest" description="Disordered" evidence="17">
    <location>
        <begin position="443"/>
        <end position="481"/>
    </location>
</feature>
<evidence type="ECO:0000256" key="9">
    <source>
        <dbReference type="ARBA" id="ARBA00022989"/>
    </source>
</evidence>
<keyword evidence="22" id="KW-1185">Reference proteome</keyword>
<evidence type="ECO:0000256" key="2">
    <source>
        <dbReference type="ARBA" id="ARBA00009002"/>
    </source>
</evidence>
<feature type="non-terminal residue" evidence="21">
    <location>
        <position position="481"/>
    </location>
</feature>
<dbReference type="GO" id="GO:0034702">
    <property type="term" value="C:monoatomic ion channel complex"/>
    <property type="evidence" value="ECO:0007669"/>
    <property type="project" value="UniProtKB-KW"/>
</dbReference>
<evidence type="ECO:0000256" key="6">
    <source>
        <dbReference type="ARBA" id="ARBA00022692"/>
    </source>
</evidence>
<dbReference type="InterPro" id="IPR013518">
    <property type="entry name" value="K_chnl_inward-rec_Kir_cyto"/>
</dbReference>
<comment type="caution">
    <text evidence="21">The sequence shown here is derived from an EMBL/GenBank/DDBJ whole genome shotgun (WGS) entry which is preliminary data.</text>
</comment>
<dbReference type="GO" id="GO:1990573">
    <property type="term" value="P:potassium ion import across plasma membrane"/>
    <property type="evidence" value="ECO:0007669"/>
    <property type="project" value="TreeGrafter"/>
</dbReference>